<dbReference type="OrthoDB" id="9812656at2"/>
<keyword evidence="2" id="KW-0560">Oxidoreductase</keyword>
<dbReference type="InterPro" id="IPR029068">
    <property type="entry name" value="Glyas_Bleomycin-R_OHBP_Dase"/>
</dbReference>
<dbReference type="GO" id="GO:0051213">
    <property type="term" value="F:dioxygenase activity"/>
    <property type="evidence" value="ECO:0007669"/>
    <property type="project" value="UniProtKB-KW"/>
</dbReference>
<dbReference type="PROSITE" id="PS51819">
    <property type="entry name" value="VOC"/>
    <property type="match status" value="1"/>
</dbReference>
<keyword evidence="2" id="KW-0223">Dioxygenase</keyword>
<dbReference type="CDD" id="cd08351">
    <property type="entry name" value="ChaP_like"/>
    <property type="match status" value="1"/>
</dbReference>
<name>A0A1I4RY26_9PROT</name>
<accession>A0A1I4RY26</accession>
<dbReference type="RefSeq" id="WP_074905951.1">
    <property type="nucleotide sequence ID" value="NZ_FOUB01000036.1"/>
</dbReference>
<dbReference type="SUPFAM" id="SSF54593">
    <property type="entry name" value="Glyoxalase/Bleomycin resistance protein/Dihydroxybiphenyl dioxygenase"/>
    <property type="match status" value="1"/>
</dbReference>
<organism evidence="2 3">
    <name type="scientific">Nitrosomonas communis</name>
    <dbReference type="NCBI Taxonomy" id="44574"/>
    <lineage>
        <taxon>Bacteria</taxon>
        <taxon>Pseudomonadati</taxon>
        <taxon>Pseudomonadota</taxon>
        <taxon>Betaproteobacteria</taxon>
        <taxon>Nitrosomonadales</taxon>
        <taxon>Nitrosomonadaceae</taxon>
        <taxon>Nitrosomonas</taxon>
    </lineage>
</organism>
<evidence type="ECO:0000313" key="2">
    <source>
        <dbReference type="EMBL" id="SFM57138.1"/>
    </source>
</evidence>
<sequence length="127" mass="14776">MTITLNHTIVPCFDKQASAELYCRLFGFEYLGKFSHFIVVRVNDTLSLDFDSREKFEPHHYAFKVSEQEFDEIFARLQAEKLKYGSGPAEAENMMINHNYGGRGVYFRDPNGHLLELLTTDYEMPPQ</sequence>
<dbReference type="Pfam" id="PF00903">
    <property type="entry name" value="Glyoxalase"/>
    <property type="match status" value="1"/>
</dbReference>
<reference evidence="3" key="1">
    <citation type="submission" date="2016-10" db="EMBL/GenBank/DDBJ databases">
        <authorList>
            <person name="Varghese N."/>
            <person name="Submissions S."/>
        </authorList>
    </citation>
    <scope>NUCLEOTIDE SEQUENCE [LARGE SCALE GENOMIC DNA]</scope>
    <source>
        <strain evidence="3">Nm44</strain>
    </source>
</reference>
<dbReference type="Gene3D" id="3.10.180.10">
    <property type="entry name" value="2,3-Dihydroxybiphenyl 1,2-Dioxygenase, domain 1"/>
    <property type="match status" value="1"/>
</dbReference>
<dbReference type="STRING" id="44574.AAW31_07555"/>
<dbReference type="Proteomes" id="UP000183287">
    <property type="component" value="Unassembled WGS sequence"/>
</dbReference>
<protein>
    <submittedName>
        <fullName evidence="2">Catechol 2,3-dioxygenase</fullName>
    </submittedName>
</protein>
<proteinExistence type="predicted"/>
<feature type="domain" description="VOC" evidence="1">
    <location>
        <begin position="4"/>
        <end position="120"/>
    </location>
</feature>
<evidence type="ECO:0000313" key="3">
    <source>
        <dbReference type="Proteomes" id="UP000183287"/>
    </source>
</evidence>
<dbReference type="EMBL" id="FOUB01000036">
    <property type="protein sequence ID" value="SFM57138.1"/>
    <property type="molecule type" value="Genomic_DNA"/>
</dbReference>
<dbReference type="AlphaFoldDB" id="A0A1I4RY26"/>
<dbReference type="InterPro" id="IPR004360">
    <property type="entry name" value="Glyas_Fos-R_dOase_dom"/>
</dbReference>
<gene>
    <name evidence="2" type="ORF">SAMN05421863_10363</name>
</gene>
<keyword evidence="3" id="KW-1185">Reference proteome</keyword>
<evidence type="ECO:0000259" key="1">
    <source>
        <dbReference type="PROSITE" id="PS51819"/>
    </source>
</evidence>
<dbReference type="InterPro" id="IPR037523">
    <property type="entry name" value="VOC_core"/>
</dbReference>